<comment type="caution">
    <text evidence="6">The sequence shown here is derived from an EMBL/GenBank/DDBJ whole genome shotgun (WGS) entry which is preliminary data.</text>
</comment>
<dbReference type="EMBL" id="MNCJ02000317">
    <property type="protein sequence ID" value="KAF5819797.1"/>
    <property type="molecule type" value="Genomic_DNA"/>
</dbReference>
<evidence type="ECO:0000256" key="3">
    <source>
        <dbReference type="ARBA" id="ARBA00022833"/>
    </source>
</evidence>
<protein>
    <submittedName>
        <fullName evidence="6">Transcription factor GRF family</fullName>
    </submittedName>
</protein>
<keyword evidence="2 4" id="KW-0863">Zinc-finger</keyword>
<dbReference type="GO" id="GO:0008270">
    <property type="term" value="F:zinc ion binding"/>
    <property type="evidence" value="ECO:0007669"/>
    <property type="project" value="UniProtKB-KW"/>
</dbReference>
<evidence type="ECO:0000313" key="7">
    <source>
        <dbReference type="Proteomes" id="UP000215914"/>
    </source>
</evidence>
<evidence type="ECO:0000313" key="6">
    <source>
        <dbReference type="EMBL" id="KAF5819797.1"/>
    </source>
</evidence>
<dbReference type="PANTHER" id="PTHR33248">
    <property type="entry name" value="ZINC ION-BINDING PROTEIN"/>
    <property type="match status" value="1"/>
</dbReference>
<sequence>MNELTHLPPSSQMHTFSVKAVKRQGFFNLKASLIMVFCHCGRDAIIQTSWTSKNLGRRFYTCPVQGSNCGFIGWYDQERCQRCVDIIPGLLRGKNKLEVDVQKLGHSNMLLEGKLRESEANSRKLKMYLVISWVCFAIYVMLS</sequence>
<feature type="domain" description="GRF-type" evidence="5">
    <location>
        <begin position="38"/>
        <end position="78"/>
    </location>
</feature>
<dbReference type="PROSITE" id="PS51999">
    <property type="entry name" value="ZF_GRF"/>
    <property type="match status" value="1"/>
</dbReference>
<accession>A0A9K3JRA5</accession>
<keyword evidence="1" id="KW-0479">Metal-binding</keyword>
<organism evidence="6 7">
    <name type="scientific">Helianthus annuus</name>
    <name type="common">Common sunflower</name>
    <dbReference type="NCBI Taxonomy" id="4232"/>
    <lineage>
        <taxon>Eukaryota</taxon>
        <taxon>Viridiplantae</taxon>
        <taxon>Streptophyta</taxon>
        <taxon>Embryophyta</taxon>
        <taxon>Tracheophyta</taxon>
        <taxon>Spermatophyta</taxon>
        <taxon>Magnoliopsida</taxon>
        <taxon>eudicotyledons</taxon>
        <taxon>Gunneridae</taxon>
        <taxon>Pentapetalae</taxon>
        <taxon>asterids</taxon>
        <taxon>campanulids</taxon>
        <taxon>Asterales</taxon>
        <taxon>Asteraceae</taxon>
        <taxon>Asteroideae</taxon>
        <taxon>Heliantheae alliance</taxon>
        <taxon>Heliantheae</taxon>
        <taxon>Helianthus</taxon>
    </lineage>
</organism>
<evidence type="ECO:0000259" key="5">
    <source>
        <dbReference type="PROSITE" id="PS51999"/>
    </source>
</evidence>
<reference evidence="6" key="2">
    <citation type="submission" date="2020-06" db="EMBL/GenBank/DDBJ databases">
        <title>Helianthus annuus Genome sequencing and assembly Release 2.</title>
        <authorList>
            <person name="Gouzy J."/>
            <person name="Langlade N."/>
            <person name="Munos S."/>
        </authorList>
    </citation>
    <scope>NUCLEOTIDE SEQUENCE</scope>
    <source>
        <tissue evidence="6">Leaves</tissue>
    </source>
</reference>
<dbReference type="Pfam" id="PF06839">
    <property type="entry name" value="Zn_ribbon_GRF"/>
    <property type="match status" value="1"/>
</dbReference>
<name>A0A9K3JRA5_HELAN</name>
<evidence type="ECO:0000256" key="2">
    <source>
        <dbReference type="ARBA" id="ARBA00022771"/>
    </source>
</evidence>
<dbReference type="Gramene" id="mRNA:HanXRQr2_Chr02g0081651">
    <property type="protein sequence ID" value="mRNA:HanXRQr2_Chr02g0081651"/>
    <property type="gene ID" value="HanXRQr2_Chr02g0081651"/>
</dbReference>
<proteinExistence type="predicted"/>
<keyword evidence="3" id="KW-0862">Zinc</keyword>
<evidence type="ECO:0000256" key="1">
    <source>
        <dbReference type="ARBA" id="ARBA00022723"/>
    </source>
</evidence>
<dbReference type="InterPro" id="IPR010666">
    <property type="entry name" value="Znf_GRF"/>
</dbReference>
<evidence type="ECO:0000256" key="4">
    <source>
        <dbReference type="PROSITE-ProRule" id="PRU01343"/>
    </source>
</evidence>
<gene>
    <name evidence="6" type="ORF">HanXRQr2_Chr02g0081651</name>
</gene>
<reference evidence="6" key="1">
    <citation type="journal article" date="2017" name="Nature">
        <title>The sunflower genome provides insights into oil metabolism, flowering and Asterid evolution.</title>
        <authorList>
            <person name="Badouin H."/>
            <person name="Gouzy J."/>
            <person name="Grassa C.J."/>
            <person name="Murat F."/>
            <person name="Staton S.E."/>
            <person name="Cottret L."/>
            <person name="Lelandais-Briere C."/>
            <person name="Owens G.L."/>
            <person name="Carrere S."/>
            <person name="Mayjonade B."/>
            <person name="Legrand L."/>
            <person name="Gill N."/>
            <person name="Kane N.C."/>
            <person name="Bowers J.E."/>
            <person name="Hubner S."/>
            <person name="Bellec A."/>
            <person name="Berard A."/>
            <person name="Berges H."/>
            <person name="Blanchet N."/>
            <person name="Boniface M.C."/>
            <person name="Brunel D."/>
            <person name="Catrice O."/>
            <person name="Chaidir N."/>
            <person name="Claudel C."/>
            <person name="Donnadieu C."/>
            <person name="Faraut T."/>
            <person name="Fievet G."/>
            <person name="Helmstetter N."/>
            <person name="King M."/>
            <person name="Knapp S.J."/>
            <person name="Lai Z."/>
            <person name="Le Paslier M.C."/>
            <person name="Lippi Y."/>
            <person name="Lorenzon L."/>
            <person name="Mandel J.R."/>
            <person name="Marage G."/>
            <person name="Marchand G."/>
            <person name="Marquand E."/>
            <person name="Bret-Mestries E."/>
            <person name="Morien E."/>
            <person name="Nambeesan S."/>
            <person name="Nguyen T."/>
            <person name="Pegot-Espagnet P."/>
            <person name="Pouilly N."/>
            <person name="Raftis F."/>
            <person name="Sallet E."/>
            <person name="Schiex T."/>
            <person name="Thomas J."/>
            <person name="Vandecasteele C."/>
            <person name="Vares D."/>
            <person name="Vear F."/>
            <person name="Vautrin S."/>
            <person name="Crespi M."/>
            <person name="Mangin B."/>
            <person name="Burke J.M."/>
            <person name="Salse J."/>
            <person name="Munos S."/>
            <person name="Vincourt P."/>
            <person name="Rieseberg L.H."/>
            <person name="Langlade N.B."/>
        </authorList>
    </citation>
    <scope>NUCLEOTIDE SEQUENCE</scope>
    <source>
        <tissue evidence="6">Leaves</tissue>
    </source>
</reference>
<dbReference type="Proteomes" id="UP000215914">
    <property type="component" value="Unassembled WGS sequence"/>
</dbReference>
<dbReference type="AlphaFoldDB" id="A0A9K3JRA5"/>
<keyword evidence="7" id="KW-1185">Reference proteome</keyword>